<dbReference type="EMBL" id="BAABFO010000008">
    <property type="protein sequence ID" value="GAA4331823.1"/>
    <property type="molecule type" value="Genomic_DNA"/>
</dbReference>
<accession>A0ABP8GYH8</accession>
<comment type="similarity">
    <text evidence="5 6">Belongs to the RNA methyltransferase RlmH family.</text>
</comment>
<reference evidence="8" key="1">
    <citation type="journal article" date="2019" name="Int. J. Syst. Evol. Microbiol.">
        <title>The Global Catalogue of Microorganisms (GCM) 10K type strain sequencing project: providing services to taxonomists for standard genome sequencing and annotation.</title>
        <authorList>
            <consortium name="The Broad Institute Genomics Platform"/>
            <consortium name="The Broad Institute Genome Sequencing Center for Infectious Disease"/>
            <person name="Wu L."/>
            <person name="Ma J."/>
        </authorList>
    </citation>
    <scope>NUCLEOTIDE SEQUENCE [LARGE SCALE GENOMIC DNA]</scope>
    <source>
        <strain evidence="8">JCM 17666</strain>
    </source>
</reference>
<dbReference type="RefSeq" id="WP_345249066.1">
    <property type="nucleotide sequence ID" value="NZ_BAABFO010000008.1"/>
</dbReference>
<dbReference type="PANTHER" id="PTHR33603">
    <property type="entry name" value="METHYLTRANSFERASE"/>
    <property type="match status" value="1"/>
</dbReference>
<dbReference type="PANTHER" id="PTHR33603:SF1">
    <property type="entry name" value="RIBOSOMAL RNA LARGE SUBUNIT METHYLTRANSFERASE H"/>
    <property type="match status" value="1"/>
</dbReference>
<keyword evidence="3 6" id="KW-0808">Transferase</keyword>
<feature type="binding site" evidence="6">
    <location>
        <position position="104"/>
    </location>
    <ligand>
        <name>S-adenosyl-L-methionine</name>
        <dbReference type="ChEBI" id="CHEBI:59789"/>
    </ligand>
</feature>
<keyword evidence="4 6" id="KW-0949">S-adenosyl-L-methionine</keyword>
<name>A0ABP8GYH8_9BURK</name>
<dbReference type="EC" id="2.1.1.177" evidence="6"/>
<keyword evidence="1 6" id="KW-0698">rRNA processing</keyword>
<organism evidence="7 8">
    <name type="scientific">Pigmentiphaga soli</name>
    <dbReference type="NCBI Taxonomy" id="1007095"/>
    <lineage>
        <taxon>Bacteria</taxon>
        <taxon>Pseudomonadati</taxon>
        <taxon>Pseudomonadota</taxon>
        <taxon>Betaproteobacteria</taxon>
        <taxon>Burkholderiales</taxon>
        <taxon>Alcaligenaceae</taxon>
        <taxon>Pigmentiphaga</taxon>
    </lineage>
</organism>
<evidence type="ECO:0000313" key="8">
    <source>
        <dbReference type="Proteomes" id="UP001501671"/>
    </source>
</evidence>
<dbReference type="CDD" id="cd18081">
    <property type="entry name" value="RlmH-like"/>
    <property type="match status" value="1"/>
</dbReference>
<feature type="binding site" evidence="6">
    <location>
        <begin position="123"/>
        <end position="128"/>
    </location>
    <ligand>
        <name>S-adenosyl-L-methionine</name>
        <dbReference type="ChEBI" id="CHEBI:59789"/>
    </ligand>
</feature>
<dbReference type="NCBIfam" id="NF000986">
    <property type="entry name" value="PRK00103.1-4"/>
    <property type="match status" value="1"/>
</dbReference>
<evidence type="ECO:0000256" key="2">
    <source>
        <dbReference type="ARBA" id="ARBA00022603"/>
    </source>
</evidence>
<proteinExistence type="inferred from homology"/>
<comment type="function">
    <text evidence="6">Specifically methylates the pseudouridine at position 1915 (m3Psi1915) in 23S rRNA.</text>
</comment>
<dbReference type="PIRSF" id="PIRSF004505">
    <property type="entry name" value="MT_bac"/>
    <property type="match status" value="1"/>
</dbReference>
<comment type="catalytic activity">
    <reaction evidence="6">
        <text>pseudouridine(1915) in 23S rRNA + S-adenosyl-L-methionine = N(3)-methylpseudouridine(1915) in 23S rRNA + S-adenosyl-L-homocysteine + H(+)</text>
        <dbReference type="Rhea" id="RHEA:42752"/>
        <dbReference type="Rhea" id="RHEA-COMP:10221"/>
        <dbReference type="Rhea" id="RHEA-COMP:10222"/>
        <dbReference type="ChEBI" id="CHEBI:15378"/>
        <dbReference type="ChEBI" id="CHEBI:57856"/>
        <dbReference type="ChEBI" id="CHEBI:59789"/>
        <dbReference type="ChEBI" id="CHEBI:65314"/>
        <dbReference type="ChEBI" id="CHEBI:74486"/>
        <dbReference type="EC" id="2.1.1.177"/>
    </reaction>
</comment>
<dbReference type="Gene3D" id="3.40.1280.10">
    <property type="match status" value="1"/>
</dbReference>
<comment type="subunit">
    <text evidence="6">Homodimer.</text>
</comment>
<dbReference type="InterPro" id="IPR029026">
    <property type="entry name" value="tRNA_m1G_MTases_N"/>
</dbReference>
<gene>
    <name evidence="6 7" type="primary">rlmH</name>
    <name evidence="7" type="ORF">GCM10023144_20940</name>
</gene>
<dbReference type="Proteomes" id="UP001501671">
    <property type="component" value="Unassembled WGS sequence"/>
</dbReference>
<keyword evidence="8" id="KW-1185">Reference proteome</keyword>
<dbReference type="InterPro" id="IPR029028">
    <property type="entry name" value="Alpha/beta_knot_MTases"/>
</dbReference>
<comment type="caution">
    <text evidence="7">The sequence shown here is derived from an EMBL/GenBank/DDBJ whole genome shotgun (WGS) entry which is preliminary data.</text>
</comment>
<sequence length="170" mass="18958">MKLLIAAVGTRMPGWVDEAFADYAKRMPPDCAIELREIRPEARSTGKTAAQMQSLEARRIEAALPPASRRIALDERGRDLTTVELSRQLQQWRDDGRDVALLIGGPDGLEPGLKSKCEGLLRLSSLTLPHGMVRVLLAEQLYRAWSILNNHPYHRGAPSYALRAPPRGQR</sequence>
<evidence type="ECO:0000256" key="6">
    <source>
        <dbReference type="HAMAP-Rule" id="MF_00658"/>
    </source>
</evidence>
<feature type="binding site" evidence="6">
    <location>
        <position position="73"/>
    </location>
    <ligand>
        <name>S-adenosyl-L-methionine</name>
        <dbReference type="ChEBI" id="CHEBI:59789"/>
    </ligand>
</feature>
<dbReference type="SUPFAM" id="SSF75217">
    <property type="entry name" value="alpha/beta knot"/>
    <property type="match status" value="1"/>
</dbReference>
<evidence type="ECO:0000256" key="1">
    <source>
        <dbReference type="ARBA" id="ARBA00022552"/>
    </source>
</evidence>
<evidence type="ECO:0000313" key="7">
    <source>
        <dbReference type="EMBL" id="GAA4331823.1"/>
    </source>
</evidence>
<evidence type="ECO:0000256" key="5">
    <source>
        <dbReference type="ARBA" id="ARBA00038303"/>
    </source>
</evidence>
<dbReference type="Pfam" id="PF02590">
    <property type="entry name" value="SPOUT_MTase"/>
    <property type="match status" value="1"/>
</dbReference>
<evidence type="ECO:0000256" key="3">
    <source>
        <dbReference type="ARBA" id="ARBA00022679"/>
    </source>
</evidence>
<keyword evidence="6" id="KW-0963">Cytoplasm</keyword>
<evidence type="ECO:0000256" key="4">
    <source>
        <dbReference type="ARBA" id="ARBA00022691"/>
    </source>
</evidence>
<dbReference type="HAMAP" id="MF_00658">
    <property type="entry name" value="23SrRNA_methyltr_H"/>
    <property type="match status" value="1"/>
</dbReference>
<comment type="subcellular location">
    <subcellularLocation>
        <location evidence="6">Cytoplasm</location>
    </subcellularLocation>
</comment>
<protein>
    <recommendedName>
        <fullName evidence="6">Ribosomal RNA large subunit methyltransferase H</fullName>
        <ecNumber evidence="6">2.1.1.177</ecNumber>
    </recommendedName>
    <alternativeName>
        <fullName evidence="6">23S rRNA (pseudouridine1915-N3)-methyltransferase</fullName>
    </alternativeName>
    <alternativeName>
        <fullName evidence="6">23S rRNA m3Psi1915 methyltransferase</fullName>
    </alternativeName>
    <alternativeName>
        <fullName evidence="6">rRNA (pseudouridine-N3-)-methyltransferase RlmH</fullName>
    </alternativeName>
</protein>
<dbReference type="InterPro" id="IPR003742">
    <property type="entry name" value="RlmH-like"/>
</dbReference>
<keyword evidence="2 6" id="KW-0489">Methyltransferase</keyword>